<evidence type="ECO:0000313" key="10">
    <source>
        <dbReference type="Proteomes" id="UP001652660"/>
    </source>
</evidence>
<gene>
    <name evidence="11" type="primary">LOC113695771</name>
</gene>
<dbReference type="RefSeq" id="XP_027070717.2">
    <property type="nucleotide sequence ID" value="XM_027214916.2"/>
</dbReference>
<dbReference type="InterPro" id="IPR052306">
    <property type="entry name" value="CYP450_71D"/>
</dbReference>
<evidence type="ECO:0000256" key="5">
    <source>
        <dbReference type="ARBA" id="ARBA00023004"/>
    </source>
</evidence>
<dbReference type="GO" id="GO:0004497">
    <property type="term" value="F:monooxygenase activity"/>
    <property type="evidence" value="ECO:0007669"/>
    <property type="project" value="UniProtKB-KW"/>
</dbReference>
<keyword evidence="6 8" id="KW-0503">Monooxygenase</keyword>
<dbReference type="Proteomes" id="UP001652660">
    <property type="component" value="Chromosome 6e"/>
</dbReference>
<evidence type="ECO:0000256" key="9">
    <source>
        <dbReference type="SAM" id="SignalP"/>
    </source>
</evidence>
<dbReference type="GO" id="GO:0016705">
    <property type="term" value="F:oxidoreductase activity, acting on paired donors, with incorporation or reduction of molecular oxygen"/>
    <property type="evidence" value="ECO:0007669"/>
    <property type="project" value="InterPro"/>
</dbReference>
<evidence type="ECO:0000256" key="1">
    <source>
        <dbReference type="ARBA" id="ARBA00010617"/>
    </source>
</evidence>
<dbReference type="InterPro" id="IPR002401">
    <property type="entry name" value="Cyt_P450_E_grp-I"/>
</dbReference>
<reference evidence="10" key="1">
    <citation type="journal article" date="2025" name="Foods">
        <title>Unveiling the Microbial Signatures of Arabica Coffee Cherries: Insights into Ripeness Specific Diversity, Functional Traits, and Implications for Quality and Safety.</title>
        <authorList>
            <consortium name="RefSeq"/>
            <person name="Tenea G.N."/>
            <person name="Cifuentes V."/>
            <person name="Reyes P."/>
            <person name="Cevallos-Vallejos M."/>
        </authorList>
    </citation>
    <scope>NUCLEOTIDE SEQUENCE [LARGE SCALE GENOMIC DNA]</scope>
</reference>
<sequence>MELPSNFIACFLFLAFISALIKRRKRPKAAQKLPPSPWKLPLVGHMHHLLGSAPHRALAKLAQKHGPLMHLQLGEISSVVVSSPRLAREIMKTHDLAFADRSELLATKIVCYNNTNIAGSPYGAYWRQMRKICNMELLGAEKVRSFGSIRQDEALHLISSISAAAKAGVPINLTRKLSTYTSSMVFRAAFGKACRHHKDTFLQVLKEALPLVSSFGVSDLFPSYKILHSFSWVMDKFAKVHQKIDVIFDNIIAEHVENLARTNKGMGESGDEDLIDVLLRIKASYDLQVPITNNNIKAVLIDIFSAGTETASSTVEWAMAEMIRNPHALAKAQSEIRKAFMGKATITEETDLQELKYLKMVIKETLRMHPTGAILVPRECREECEIDGYLIPVKTRVLVNAWALGRDPEYWDDPESFRPERFENKFVDFAGTHFEYLPFGAGRRICPGISFGLANIELPLALLLYHFDWKLPDGFNSNDLDMSENGGLAASRKHNLCLLASLHGPALDMACQTPTRD</sequence>
<keyword evidence="3 7" id="KW-0479">Metal-binding</keyword>
<reference evidence="11" key="2">
    <citation type="submission" date="2025-08" db="UniProtKB">
        <authorList>
            <consortium name="RefSeq"/>
        </authorList>
    </citation>
    <scope>IDENTIFICATION</scope>
    <source>
        <tissue evidence="11">Leaves</tissue>
    </source>
</reference>
<dbReference type="Gene3D" id="1.10.630.10">
    <property type="entry name" value="Cytochrome P450"/>
    <property type="match status" value="1"/>
</dbReference>
<proteinExistence type="inferred from homology"/>
<protein>
    <submittedName>
        <fullName evidence="11">Cytochrome P450 71D7-like</fullName>
    </submittedName>
</protein>
<evidence type="ECO:0000256" key="4">
    <source>
        <dbReference type="ARBA" id="ARBA00023002"/>
    </source>
</evidence>
<keyword evidence="2 7" id="KW-0349">Heme</keyword>
<comment type="cofactor">
    <cofactor evidence="7">
        <name>heme</name>
        <dbReference type="ChEBI" id="CHEBI:30413"/>
    </cofactor>
</comment>
<keyword evidence="10" id="KW-1185">Reference proteome</keyword>
<evidence type="ECO:0000313" key="11">
    <source>
        <dbReference type="RefSeq" id="XP_027070717.2"/>
    </source>
</evidence>
<evidence type="ECO:0000256" key="2">
    <source>
        <dbReference type="ARBA" id="ARBA00022617"/>
    </source>
</evidence>
<dbReference type="PANTHER" id="PTHR47953:SF16">
    <property type="entry name" value="CYTOCHROME P450 71D8"/>
    <property type="match status" value="1"/>
</dbReference>
<dbReference type="Pfam" id="PF00067">
    <property type="entry name" value="p450"/>
    <property type="match status" value="1"/>
</dbReference>
<feature type="chain" id="PRO_5047119436" evidence="9">
    <location>
        <begin position="20"/>
        <end position="517"/>
    </location>
</feature>
<feature type="signal peptide" evidence="9">
    <location>
        <begin position="1"/>
        <end position="19"/>
    </location>
</feature>
<dbReference type="InterPro" id="IPR001128">
    <property type="entry name" value="Cyt_P450"/>
</dbReference>
<keyword evidence="9" id="KW-0732">Signal</keyword>
<evidence type="ECO:0000256" key="6">
    <source>
        <dbReference type="ARBA" id="ARBA00023033"/>
    </source>
</evidence>
<evidence type="ECO:0000256" key="3">
    <source>
        <dbReference type="ARBA" id="ARBA00022723"/>
    </source>
</evidence>
<dbReference type="GeneID" id="113695771"/>
<dbReference type="CDD" id="cd11072">
    <property type="entry name" value="CYP71-like"/>
    <property type="match status" value="1"/>
</dbReference>
<name>A0A6P6SY36_COFAR</name>
<dbReference type="GO" id="GO:0005506">
    <property type="term" value="F:iron ion binding"/>
    <property type="evidence" value="ECO:0007669"/>
    <property type="project" value="InterPro"/>
</dbReference>
<evidence type="ECO:0000256" key="8">
    <source>
        <dbReference type="RuleBase" id="RU000461"/>
    </source>
</evidence>
<dbReference type="InterPro" id="IPR036396">
    <property type="entry name" value="Cyt_P450_sf"/>
</dbReference>
<dbReference type="PRINTS" id="PR00463">
    <property type="entry name" value="EP450I"/>
</dbReference>
<dbReference type="PROSITE" id="PS00086">
    <property type="entry name" value="CYTOCHROME_P450"/>
    <property type="match status" value="1"/>
</dbReference>
<organism evidence="10 11">
    <name type="scientific">Coffea arabica</name>
    <name type="common">Arabian coffee</name>
    <dbReference type="NCBI Taxonomy" id="13443"/>
    <lineage>
        <taxon>Eukaryota</taxon>
        <taxon>Viridiplantae</taxon>
        <taxon>Streptophyta</taxon>
        <taxon>Embryophyta</taxon>
        <taxon>Tracheophyta</taxon>
        <taxon>Spermatophyta</taxon>
        <taxon>Magnoliopsida</taxon>
        <taxon>eudicotyledons</taxon>
        <taxon>Gunneridae</taxon>
        <taxon>Pentapetalae</taxon>
        <taxon>asterids</taxon>
        <taxon>lamiids</taxon>
        <taxon>Gentianales</taxon>
        <taxon>Rubiaceae</taxon>
        <taxon>Ixoroideae</taxon>
        <taxon>Gardenieae complex</taxon>
        <taxon>Bertiereae - Coffeeae clade</taxon>
        <taxon>Coffeeae</taxon>
        <taxon>Coffea</taxon>
    </lineage>
</organism>
<dbReference type="SUPFAM" id="SSF48264">
    <property type="entry name" value="Cytochrome P450"/>
    <property type="match status" value="1"/>
</dbReference>
<evidence type="ECO:0000256" key="7">
    <source>
        <dbReference type="PIRSR" id="PIRSR602401-1"/>
    </source>
</evidence>
<dbReference type="OrthoDB" id="1055148at2759"/>
<keyword evidence="4 8" id="KW-0560">Oxidoreductase</keyword>
<accession>A0A6P6SY36</accession>
<dbReference type="PANTHER" id="PTHR47953">
    <property type="entry name" value="OS08G0105600 PROTEIN"/>
    <property type="match status" value="1"/>
</dbReference>
<comment type="similarity">
    <text evidence="1 8">Belongs to the cytochrome P450 family.</text>
</comment>
<dbReference type="PRINTS" id="PR00385">
    <property type="entry name" value="P450"/>
</dbReference>
<keyword evidence="5 7" id="KW-0408">Iron</keyword>
<dbReference type="GO" id="GO:0020037">
    <property type="term" value="F:heme binding"/>
    <property type="evidence" value="ECO:0007669"/>
    <property type="project" value="InterPro"/>
</dbReference>
<dbReference type="InterPro" id="IPR017972">
    <property type="entry name" value="Cyt_P450_CS"/>
</dbReference>
<dbReference type="AlphaFoldDB" id="A0A6P6SY36"/>
<feature type="binding site" description="axial binding residue" evidence="7">
    <location>
        <position position="446"/>
    </location>
    <ligand>
        <name>heme</name>
        <dbReference type="ChEBI" id="CHEBI:30413"/>
    </ligand>
    <ligandPart>
        <name>Fe</name>
        <dbReference type="ChEBI" id="CHEBI:18248"/>
    </ligandPart>
</feature>